<keyword evidence="1" id="KW-0812">Transmembrane</keyword>
<dbReference type="EMBL" id="BSUN01000001">
    <property type="protein sequence ID" value="GMA36873.1"/>
    <property type="molecule type" value="Genomic_DNA"/>
</dbReference>
<reference evidence="3" key="1">
    <citation type="journal article" date="2019" name="Int. J. Syst. Evol. Microbiol.">
        <title>The Global Catalogue of Microorganisms (GCM) 10K type strain sequencing project: providing services to taxonomists for standard genome sequencing and annotation.</title>
        <authorList>
            <consortium name="The Broad Institute Genomics Platform"/>
            <consortium name="The Broad Institute Genome Sequencing Center for Infectious Disease"/>
            <person name="Wu L."/>
            <person name="Ma J."/>
        </authorList>
    </citation>
    <scope>NUCLEOTIDE SEQUENCE [LARGE SCALE GENOMIC DNA]</scope>
    <source>
        <strain evidence="3">NBRC 112299</strain>
    </source>
</reference>
<comment type="caution">
    <text evidence="2">The sequence shown here is derived from an EMBL/GenBank/DDBJ whole genome shotgun (WGS) entry which is preliminary data.</text>
</comment>
<evidence type="ECO:0000256" key="1">
    <source>
        <dbReference type="SAM" id="Phobius"/>
    </source>
</evidence>
<keyword evidence="3" id="KW-1185">Reference proteome</keyword>
<evidence type="ECO:0000313" key="3">
    <source>
        <dbReference type="Proteomes" id="UP001157125"/>
    </source>
</evidence>
<keyword evidence="1" id="KW-0472">Membrane</keyword>
<feature type="transmembrane region" description="Helical" evidence="1">
    <location>
        <begin position="78"/>
        <end position="96"/>
    </location>
</feature>
<accession>A0ABQ6IJI0</accession>
<proteinExistence type="predicted"/>
<evidence type="ECO:0000313" key="2">
    <source>
        <dbReference type="EMBL" id="GMA36873.1"/>
    </source>
</evidence>
<gene>
    <name evidence="2" type="ORF">GCM10025876_30770</name>
</gene>
<name>A0ABQ6IJI0_9MICO</name>
<feature type="transmembrane region" description="Helical" evidence="1">
    <location>
        <begin position="30"/>
        <end position="49"/>
    </location>
</feature>
<dbReference type="Proteomes" id="UP001157125">
    <property type="component" value="Unassembled WGS sequence"/>
</dbReference>
<protein>
    <recommendedName>
        <fullName evidence="4">Lycopene cyclase domain-containing protein</fullName>
    </recommendedName>
</protein>
<organism evidence="2 3">
    <name type="scientific">Demequina litorisediminis</name>
    <dbReference type="NCBI Taxonomy" id="1849022"/>
    <lineage>
        <taxon>Bacteria</taxon>
        <taxon>Bacillati</taxon>
        <taxon>Actinomycetota</taxon>
        <taxon>Actinomycetes</taxon>
        <taxon>Micrococcales</taxon>
        <taxon>Demequinaceae</taxon>
        <taxon>Demequina</taxon>
    </lineage>
</organism>
<evidence type="ECO:0008006" key="4">
    <source>
        <dbReference type="Google" id="ProtNLM"/>
    </source>
</evidence>
<sequence>MLPALLVAMGIELAAAIARHMRGHWTMRDWWLNVAVNVVAVALVAIPVVEGELLNRALFAEIGWPDAATDLTIANLEWGILVIVAAIAVWDVVGSYRRARRAS</sequence>
<keyword evidence="1" id="KW-1133">Transmembrane helix</keyword>